<dbReference type="GO" id="GO:0070403">
    <property type="term" value="F:NAD+ binding"/>
    <property type="evidence" value="ECO:0007669"/>
    <property type="project" value="InterPro"/>
</dbReference>
<dbReference type="PROSITE" id="PS00166">
    <property type="entry name" value="ENOYL_COA_HYDRATASE"/>
    <property type="match status" value="1"/>
</dbReference>
<keyword evidence="12" id="KW-0511">Multifunctional enzyme</keyword>
<dbReference type="InterPro" id="IPR036291">
    <property type="entry name" value="NAD(P)-bd_dom_sf"/>
</dbReference>
<dbReference type="SUPFAM" id="SSF51735">
    <property type="entry name" value="NAD(P)-binding Rossmann-fold domains"/>
    <property type="match status" value="1"/>
</dbReference>
<dbReference type="GO" id="GO:0003857">
    <property type="term" value="F:(3S)-3-hydroxyacyl-CoA dehydrogenase (NAD+) activity"/>
    <property type="evidence" value="ECO:0007669"/>
    <property type="project" value="UniProtKB-EC"/>
</dbReference>
<dbReference type="SUPFAM" id="SSF52096">
    <property type="entry name" value="ClpP/crotonase"/>
    <property type="match status" value="1"/>
</dbReference>
<dbReference type="InterPro" id="IPR018376">
    <property type="entry name" value="Enoyl-CoA_hyd/isom_CS"/>
</dbReference>
<evidence type="ECO:0000256" key="6">
    <source>
        <dbReference type="ARBA" id="ARBA00023002"/>
    </source>
</evidence>
<dbReference type="Gene3D" id="3.40.50.720">
    <property type="entry name" value="NAD(P)-binding Rossmann-like Domain"/>
    <property type="match status" value="1"/>
</dbReference>
<sequence>MSGTATSTGEPAVLSHWSGDILIVSINNPPVNVASLAVRRGLLDALISANGASGVILTGNGRSFMAGADIKEFSGPILPPTMPDVIAAIETLPIPVVAVIDGIALGAGLELALGCDAIVASSNARLGLPEISLGIIPGAGGTQRLPRRIGIAESIRMICGAEIVQAQKAASLGLIDRVVTNFSPITVAIEHLHSLGGRKRPSLQLAMPEESADAAEKAEAVLRKRGQLRPNVEIALGLIKRSEGVLLADERREFERLRLTEEAAALRHIFFAERKAVQQPADGEAARDFKEVGIIGGGTMGQGIARAFLNAGYLVTLIERDPDLLRMAMSKMFDAIEARLERGRISKDEARKQRSLLTGGSINDISRCDLVVEAIFEDADAKKRLFAEMSVHLRPYTMVATNTSYLDINQLGKELSWADRLVGLHFFSPADVMKLVEVIETDKSAAWAVASAFKLSGGLGKKPVLAKVGEGFIANRIYSAYRGQAELLVLEGASPAAVDSAVREFGFPMGPFEVSDMSGLDIAWAMRRRRAETRNPHERYVAIPDRLCEAGRLGIKTKQGWYDYRDDGKQESAEADQIIRRERAAADIVATSYSTAQIQCALLAAILNEAACVLEDGVAAGAGDIDVVLVNGYGFPRWLGGPIHWAGTQALRDILNAQEELSKRMGPAHRQGDVERMIAAVRSS</sequence>
<evidence type="ECO:0000256" key="1">
    <source>
        <dbReference type="ARBA" id="ARBA00004275"/>
    </source>
</evidence>
<comment type="similarity">
    <text evidence="3">In the N-terminal section; belongs to the enoyl-CoA hydratase/isomerase family.</text>
</comment>
<dbReference type="Pfam" id="PF00378">
    <property type="entry name" value="ECH_1"/>
    <property type="match status" value="1"/>
</dbReference>
<protein>
    <recommendedName>
        <fullName evidence="19">3-hydroxyacyl-CoA dehydrogenase</fullName>
    </recommendedName>
</protein>
<comment type="similarity">
    <text evidence="14">Belongs to the enoyl-CoA hydratase/isomerase family.</text>
</comment>
<dbReference type="Gene3D" id="3.90.226.10">
    <property type="entry name" value="2-enoyl-CoA Hydratase, Chain A, domain 1"/>
    <property type="match status" value="1"/>
</dbReference>
<reference evidence="18" key="1">
    <citation type="submission" date="2015-07" db="EMBL/GenBank/DDBJ databases">
        <title>Whole genome sequence of an Ensifer adhaerens strain isolated from a cave pool in the Wind Cave National Park.</title>
        <authorList>
            <person name="Eng W.W.H."/>
            <person name="Gan H.M."/>
            <person name="Barton H.A."/>
            <person name="Savka M.A."/>
        </authorList>
    </citation>
    <scope>NUCLEOTIDE SEQUENCE [LARGE SCALE GENOMIC DNA]</scope>
    <source>
        <strain evidence="18">SD006</strain>
    </source>
</reference>
<evidence type="ECO:0000256" key="14">
    <source>
        <dbReference type="RuleBase" id="RU003707"/>
    </source>
</evidence>
<dbReference type="OrthoDB" id="9771883at2"/>
<evidence type="ECO:0000313" key="17">
    <source>
        <dbReference type="EMBL" id="KOF14381.1"/>
    </source>
</evidence>
<comment type="catalytic activity">
    <reaction evidence="13">
        <text>a (3S)-3-hydroxyacyl-CoA + NAD(+) = a 3-oxoacyl-CoA + NADH + H(+)</text>
        <dbReference type="Rhea" id="RHEA:22432"/>
        <dbReference type="ChEBI" id="CHEBI:15378"/>
        <dbReference type="ChEBI" id="CHEBI:57318"/>
        <dbReference type="ChEBI" id="CHEBI:57540"/>
        <dbReference type="ChEBI" id="CHEBI:57945"/>
        <dbReference type="ChEBI" id="CHEBI:90726"/>
        <dbReference type="EC" id="1.1.1.35"/>
    </reaction>
</comment>
<dbReference type="InterPro" id="IPR029045">
    <property type="entry name" value="ClpP/crotonase-like_dom_sf"/>
</dbReference>
<keyword evidence="10" id="KW-0413">Isomerase</keyword>
<evidence type="ECO:0000256" key="2">
    <source>
        <dbReference type="ARBA" id="ARBA00005005"/>
    </source>
</evidence>
<dbReference type="GO" id="GO:0004300">
    <property type="term" value="F:enoyl-CoA hydratase activity"/>
    <property type="evidence" value="ECO:0007669"/>
    <property type="project" value="UniProtKB-ARBA"/>
</dbReference>
<keyword evidence="5" id="KW-0442">Lipid degradation</keyword>
<keyword evidence="11" id="KW-0456">Lyase</keyword>
<dbReference type="EMBL" id="LGAP01000027">
    <property type="protein sequence ID" value="KOF14381.1"/>
    <property type="molecule type" value="Genomic_DNA"/>
</dbReference>
<evidence type="ECO:0000256" key="7">
    <source>
        <dbReference type="ARBA" id="ARBA00023027"/>
    </source>
</evidence>
<dbReference type="SUPFAM" id="SSF48179">
    <property type="entry name" value="6-phosphogluconate dehydrogenase C-terminal domain-like"/>
    <property type="match status" value="2"/>
</dbReference>
<dbReference type="CDD" id="cd06558">
    <property type="entry name" value="crotonase-like"/>
    <property type="match status" value="1"/>
</dbReference>
<keyword evidence="8" id="KW-0443">Lipid metabolism</keyword>
<dbReference type="PATRIC" id="fig|106592.7.peg.4289"/>
<comment type="caution">
    <text evidence="17">The sequence shown here is derived from an EMBL/GenBank/DDBJ whole genome shotgun (WGS) entry which is preliminary data.</text>
</comment>
<dbReference type="InterPro" id="IPR001753">
    <property type="entry name" value="Enoyl-CoA_hydra/iso"/>
</dbReference>
<evidence type="ECO:0000259" key="15">
    <source>
        <dbReference type="Pfam" id="PF00725"/>
    </source>
</evidence>
<keyword evidence="6" id="KW-0560">Oxidoreductase</keyword>
<evidence type="ECO:0000256" key="13">
    <source>
        <dbReference type="ARBA" id="ARBA00049556"/>
    </source>
</evidence>
<evidence type="ECO:0000256" key="3">
    <source>
        <dbReference type="ARBA" id="ARBA00008750"/>
    </source>
</evidence>
<dbReference type="InterPro" id="IPR008927">
    <property type="entry name" value="6-PGluconate_DH-like_C_sf"/>
</dbReference>
<feature type="domain" description="3-hydroxyacyl-CoA dehydrogenase NAD binding" evidence="16">
    <location>
        <begin position="292"/>
        <end position="467"/>
    </location>
</feature>
<keyword evidence="7" id="KW-0520">NAD</keyword>
<evidence type="ECO:0000256" key="4">
    <source>
        <dbReference type="ARBA" id="ARBA00022832"/>
    </source>
</evidence>
<evidence type="ECO:0008006" key="19">
    <source>
        <dbReference type="Google" id="ProtNLM"/>
    </source>
</evidence>
<evidence type="ECO:0000256" key="5">
    <source>
        <dbReference type="ARBA" id="ARBA00022963"/>
    </source>
</evidence>
<proteinExistence type="inferred from homology"/>
<dbReference type="PANTHER" id="PTHR23309">
    <property type="entry name" value="3-HYDROXYACYL-COA DEHYROGENASE"/>
    <property type="match status" value="1"/>
</dbReference>
<organism evidence="17 18">
    <name type="scientific">Ensifer adhaerens</name>
    <name type="common">Sinorhizobium morelense</name>
    <dbReference type="NCBI Taxonomy" id="106592"/>
    <lineage>
        <taxon>Bacteria</taxon>
        <taxon>Pseudomonadati</taxon>
        <taxon>Pseudomonadota</taxon>
        <taxon>Alphaproteobacteria</taxon>
        <taxon>Hyphomicrobiales</taxon>
        <taxon>Rhizobiaceae</taxon>
        <taxon>Sinorhizobium/Ensifer group</taxon>
        <taxon>Ensifer</taxon>
    </lineage>
</organism>
<comment type="pathway">
    <text evidence="2">Lipid metabolism; fatty acid beta-oxidation.</text>
</comment>
<keyword evidence="4" id="KW-0276">Fatty acid metabolism</keyword>
<evidence type="ECO:0000256" key="8">
    <source>
        <dbReference type="ARBA" id="ARBA00023098"/>
    </source>
</evidence>
<evidence type="ECO:0000256" key="12">
    <source>
        <dbReference type="ARBA" id="ARBA00023268"/>
    </source>
</evidence>
<dbReference type="RefSeq" id="WP_053251984.1">
    <property type="nucleotide sequence ID" value="NZ_LGAP01000027.1"/>
</dbReference>
<evidence type="ECO:0000256" key="11">
    <source>
        <dbReference type="ARBA" id="ARBA00023239"/>
    </source>
</evidence>
<evidence type="ECO:0000313" key="18">
    <source>
        <dbReference type="Proteomes" id="UP000037425"/>
    </source>
</evidence>
<feature type="domain" description="3-hydroxyacyl-CoA dehydrogenase C-terminal" evidence="15">
    <location>
        <begin position="471"/>
        <end position="564"/>
    </location>
</feature>
<dbReference type="FunFam" id="3.40.50.720:FF:000009">
    <property type="entry name" value="Fatty oxidation complex, alpha subunit"/>
    <property type="match status" value="1"/>
</dbReference>
<dbReference type="Proteomes" id="UP000037425">
    <property type="component" value="Unassembled WGS sequence"/>
</dbReference>
<evidence type="ECO:0000256" key="10">
    <source>
        <dbReference type="ARBA" id="ARBA00023235"/>
    </source>
</evidence>
<accession>A0A0L8BI41</accession>
<name>A0A0L8BI41_ENSAD</name>
<dbReference type="AlphaFoldDB" id="A0A0L8BI41"/>
<evidence type="ECO:0000256" key="9">
    <source>
        <dbReference type="ARBA" id="ARBA00023140"/>
    </source>
</evidence>
<evidence type="ECO:0000259" key="16">
    <source>
        <dbReference type="Pfam" id="PF02737"/>
    </source>
</evidence>
<dbReference type="UniPathway" id="UPA00659"/>
<dbReference type="Pfam" id="PF00725">
    <property type="entry name" value="3HCDH"/>
    <property type="match status" value="1"/>
</dbReference>
<dbReference type="InterPro" id="IPR006108">
    <property type="entry name" value="3HC_DH_C"/>
</dbReference>
<keyword evidence="9" id="KW-0576">Peroxisome</keyword>
<dbReference type="GO" id="GO:0006635">
    <property type="term" value="P:fatty acid beta-oxidation"/>
    <property type="evidence" value="ECO:0007669"/>
    <property type="project" value="UniProtKB-UniPathway"/>
</dbReference>
<gene>
    <name evidence="17" type="ORF">AC244_27485</name>
</gene>
<dbReference type="GO" id="GO:0016853">
    <property type="term" value="F:isomerase activity"/>
    <property type="evidence" value="ECO:0007669"/>
    <property type="project" value="UniProtKB-KW"/>
</dbReference>
<comment type="subcellular location">
    <subcellularLocation>
        <location evidence="1">Peroxisome</location>
    </subcellularLocation>
</comment>
<dbReference type="InterPro" id="IPR006176">
    <property type="entry name" value="3-OHacyl-CoA_DH_NAD-bd"/>
</dbReference>
<dbReference type="Pfam" id="PF02737">
    <property type="entry name" value="3HCDH_N"/>
    <property type="match status" value="1"/>
</dbReference>
<dbReference type="Gene3D" id="1.10.1040.50">
    <property type="match status" value="1"/>
</dbReference>